<dbReference type="Pfam" id="PF00724">
    <property type="entry name" value="Oxidored_FMN"/>
    <property type="match status" value="1"/>
</dbReference>
<dbReference type="EMBL" id="QHHQ01000001">
    <property type="protein sequence ID" value="RAI04105.1"/>
    <property type="molecule type" value="Genomic_DNA"/>
</dbReference>
<feature type="domain" description="NADH:flavin oxidoreductase/NADH oxidase N-terminal" evidence="4">
    <location>
        <begin position="4"/>
        <end position="336"/>
    </location>
</feature>
<protein>
    <submittedName>
        <fullName evidence="5">Alkene reductase</fullName>
    </submittedName>
</protein>
<comment type="caution">
    <text evidence="5">The sequence shown here is derived from an EMBL/GenBank/DDBJ whole genome shotgun (WGS) entry which is preliminary data.</text>
</comment>
<dbReference type="FunFam" id="3.20.20.70:FF:000059">
    <property type="entry name" value="N-ethylmaleimide reductase, FMN-linked"/>
    <property type="match status" value="1"/>
</dbReference>
<proteinExistence type="inferred from homology"/>
<dbReference type="PANTHER" id="PTHR22893:SF91">
    <property type="entry name" value="NADPH DEHYDROGENASE 2-RELATED"/>
    <property type="match status" value="1"/>
</dbReference>
<dbReference type="InterPro" id="IPR001155">
    <property type="entry name" value="OxRdtase_FMN_N"/>
</dbReference>
<dbReference type="InterPro" id="IPR045247">
    <property type="entry name" value="Oye-like"/>
</dbReference>
<name>A0A8B2P0Y2_9HYPH</name>
<sequence length="363" mass="39332">MTEKLFTPVKLGALSLPNRVLMAPLTRNRAKRPGDVPTQMNARYYAQRASAGLIISEGTQISPEGKGYIDTPGIYSDEQVAGWRLVTDAVHEAGGRIVAQLWHVGRVSHISLQPDSQAPVAPSAIRAEAKTYIEGGFSDVSDPRELKTDEIGHVVEDYGRAAKNALAAGFDGVELHAANGYLVDQFIRDGSNTREDAYGGPLQNRLRFLREVLESIVANIDADRVGVRFAPFSNGNGISDSDPMTTFSGAIEALNPFGLAYLHMVEGQIRTTEAAGRAEVAELRKLFKGSYVANNGYDRDMAIKAVASGAVDAVAFGRDFIANPDLPKRLEINAPLNEQDRDTFYGGQEHGYTDYPFLDAVSA</sequence>
<reference evidence="5 6" key="1">
    <citation type="submission" date="2018-05" db="EMBL/GenBank/DDBJ databases">
        <title>Acuticoccus sediminis sp. nov., isolated from deep-sea sediment of Indian Ocean.</title>
        <authorList>
            <person name="Liu X."/>
            <person name="Lai Q."/>
            <person name="Du Y."/>
            <person name="Sun F."/>
            <person name="Zhang X."/>
            <person name="Wang S."/>
            <person name="Shao Z."/>
        </authorList>
    </citation>
    <scope>NUCLEOTIDE SEQUENCE [LARGE SCALE GENOMIC DNA]</scope>
    <source>
        <strain evidence="5 6">PTG4-2</strain>
    </source>
</reference>
<dbReference type="NCBIfam" id="NF007899">
    <property type="entry name" value="PRK10605.1"/>
    <property type="match status" value="1"/>
</dbReference>
<keyword evidence="6" id="KW-1185">Reference proteome</keyword>
<evidence type="ECO:0000256" key="3">
    <source>
        <dbReference type="ARBA" id="ARBA00023002"/>
    </source>
</evidence>
<dbReference type="SUPFAM" id="SSF51395">
    <property type="entry name" value="FMN-linked oxidoreductases"/>
    <property type="match status" value="1"/>
</dbReference>
<dbReference type="OrthoDB" id="9784632at2"/>
<dbReference type="CDD" id="cd02933">
    <property type="entry name" value="OYE_like_FMN"/>
    <property type="match status" value="1"/>
</dbReference>
<gene>
    <name evidence="5" type="ORF">DLJ53_06555</name>
</gene>
<comment type="similarity">
    <text evidence="2">Belongs to the NADH:flavin oxidoreductase/NADH oxidase family.</text>
</comment>
<evidence type="ECO:0000256" key="2">
    <source>
        <dbReference type="ARBA" id="ARBA00005979"/>
    </source>
</evidence>
<evidence type="ECO:0000313" key="6">
    <source>
        <dbReference type="Proteomes" id="UP000249590"/>
    </source>
</evidence>
<accession>A0A8B2P0Y2</accession>
<evidence type="ECO:0000313" key="5">
    <source>
        <dbReference type="EMBL" id="RAI04105.1"/>
    </source>
</evidence>
<evidence type="ECO:0000256" key="1">
    <source>
        <dbReference type="ARBA" id="ARBA00001917"/>
    </source>
</evidence>
<evidence type="ECO:0000259" key="4">
    <source>
        <dbReference type="Pfam" id="PF00724"/>
    </source>
</evidence>
<comment type="cofactor">
    <cofactor evidence="1">
        <name>FMN</name>
        <dbReference type="ChEBI" id="CHEBI:58210"/>
    </cofactor>
</comment>
<organism evidence="5 6">
    <name type="scientific">Acuticoccus sediminis</name>
    <dbReference type="NCBI Taxonomy" id="2184697"/>
    <lineage>
        <taxon>Bacteria</taxon>
        <taxon>Pseudomonadati</taxon>
        <taxon>Pseudomonadota</taxon>
        <taxon>Alphaproteobacteria</taxon>
        <taxon>Hyphomicrobiales</taxon>
        <taxon>Amorphaceae</taxon>
        <taxon>Acuticoccus</taxon>
    </lineage>
</organism>
<dbReference type="GO" id="GO:0010181">
    <property type="term" value="F:FMN binding"/>
    <property type="evidence" value="ECO:0007669"/>
    <property type="project" value="InterPro"/>
</dbReference>
<dbReference type="GO" id="GO:0005829">
    <property type="term" value="C:cytosol"/>
    <property type="evidence" value="ECO:0007669"/>
    <property type="project" value="TreeGrafter"/>
</dbReference>
<keyword evidence="3" id="KW-0560">Oxidoreductase</keyword>
<dbReference type="InterPro" id="IPR013785">
    <property type="entry name" value="Aldolase_TIM"/>
</dbReference>
<dbReference type="AlphaFoldDB" id="A0A8B2P0Y2"/>
<dbReference type="RefSeq" id="WP_111343304.1">
    <property type="nucleotide sequence ID" value="NZ_JAIWKD010000001.1"/>
</dbReference>
<dbReference type="Proteomes" id="UP000249590">
    <property type="component" value="Unassembled WGS sequence"/>
</dbReference>
<dbReference type="GO" id="GO:0016628">
    <property type="term" value="F:oxidoreductase activity, acting on the CH-CH group of donors, NAD or NADP as acceptor"/>
    <property type="evidence" value="ECO:0007669"/>
    <property type="project" value="UniProtKB-ARBA"/>
</dbReference>
<dbReference type="Gene3D" id="3.20.20.70">
    <property type="entry name" value="Aldolase class I"/>
    <property type="match status" value="1"/>
</dbReference>
<dbReference type="PANTHER" id="PTHR22893">
    <property type="entry name" value="NADH OXIDOREDUCTASE-RELATED"/>
    <property type="match status" value="1"/>
</dbReference>